<accession>A0A2P2PA83</accession>
<dbReference type="EMBL" id="GGEC01071192">
    <property type="protein sequence ID" value="MBX51676.1"/>
    <property type="molecule type" value="Transcribed_RNA"/>
</dbReference>
<protein>
    <submittedName>
        <fullName evidence="1">Uncharacterized protein</fullName>
    </submittedName>
</protein>
<proteinExistence type="predicted"/>
<sequence>MWKVTLCSNLSIEATFS</sequence>
<dbReference type="AlphaFoldDB" id="A0A2P2PA83"/>
<evidence type="ECO:0000313" key="1">
    <source>
        <dbReference type="EMBL" id="MBX51676.1"/>
    </source>
</evidence>
<organism evidence="1">
    <name type="scientific">Rhizophora mucronata</name>
    <name type="common">Asiatic mangrove</name>
    <dbReference type="NCBI Taxonomy" id="61149"/>
    <lineage>
        <taxon>Eukaryota</taxon>
        <taxon>Viridiplantae</taxon>
        <taxon>Streptophyta</taxon>
        <taxon>Embryophyta</taxon>
        <taxon>Tracheophyta</taxon>
        <taxon>Spermatophyta</taxon>
        <taxon>Magnoliopsida</taxon>
        <taxon>eudicotyledons</taxon>
        <taxon>Gunneridae</taxon>
        <taxon>Pentapetalae</taxon>
        <taxon>rosids</taxon>
        <taxon>fabids</taxon>
        <taxon>Malpighiales</taxon>
        <taxon>Rhizophoraceae</taxon>
        <taxon>Rhizophora</taxon>
    </lineage>
</organism>
<reference evidence="1" key="1">
    <citation type="submission" date="2018-02" db="EMBL/GenBank/DDBJ databases">
        <title>Rhizophora mucronata_Transcriptome.</title>
        <authorList>
            <person name="Meera S.P."/>
            <person name="Sreeshan A."/>
            <person name="Augustine A."/>
        </authorList>
    </citation>
    <scope>NUCLEOTIDE SEQUENCE</scope>
    <source>
        <tissue evidence="1">Leaf</tissue>
    </source>
</reference>
<name>A0A2P2PA83_RHIMU</name>